<dbReference type="PROSITE" id="PS00670">
    <property type="entry name" value="D_2_HYDROXYACID_DH_2"/>
    <property type="match status" value="1"/>
</dbReference>
<evidence type="ECO:0000259" key="4">
    <source>
        <dbReference type="Pfam" id="PF02826"/>
    </source>
</evidence>
<gene>
    <name evidence="5" type="ORF">OMED0930_LOCUS5801</name>
</gene>
<evidence type="ECO:0000256" key="3">
    <source>
        <dbReference type="ARBA" id="ARBA00023027"/>
    </source>
</evidence>
<feature type="domain" description="D-isomer specific 2-hydroxyacid dehydrogenase NAD-binding" evidence="4">
    <location>
        <begin position="143"/>
        <end position="319"/>
    </location>
</feature>
<dbReference type="GO" id="GO:0051287">
    <property type="term" value="F:NAD binding"/>
    <property type="evidence" value="ECO:0007669"/>
    <property type="project" value="InterPro"/>
</dbReference>
<evidence type="ECO:0000313" key="5">
    <source>
        <dbReference type="EMBL" id="CAD8814684.1"/>
    </source>
</evidence>
<dbReference type="PANTHER" id="PTHR43761:SF1">
    <property type="entry name" value="D-ISOMER SPECIFIC 2-HYDROXYACID DEHYDROGENASE CATALYTIC DOMAIN-CONTAINING PROTEIN-RELATED"/>
    <property type="match status" value="1"/>
</dbReference>
<dbReference type="EMBL" id="HBFO01008188">
    <property type="protein sequence ID" value="CAD8814684.1"/>
    <property type="molecule type" value="Transcribed_RNA"/>
</dbReference>
<dbReference type="GO" id="GO:0016616">
    <property type="term" value="F:oxidoreductase activity, acting on the CH-OH group of donors, NAD or NADP as acceptor"/>
    <property type="evidence" value="ECO:0007669"/>
    <property type="project" value="InterPro"/>
</dbReference>
<dbReference type="Gene3D" id="3.40.50.720">
    <property type="entry name" value="NAD(P)-binding Rossmann-like Domain"/>
    <property type="match status" value="2"/>
</dbReference>
<comment type="similarity">
    <text evidence="1">Belongs to the D-isomer specific 2-hydroxyacid dehydrogenase family.</text>
</comment>
<name>A0A7S1ENF0_9CHLO</name>
<organism evidence="5">
    <name type="scientific">Ostreococcus mediterraneus</name>
    <dbReference type="NCBI Taxonomy" id="1486918"/>
    <lineage>
        <taxon>Eukaryota</taxon>
        <taxon>Viridiplantae</taxon>
        <taxon>Chlorophyta</taxon>
        <taxon>Mamiellophyceae</taxon>
        <taxon>Mamiellales</taxon>
        <taxon>Bathycoccaceae</taxon>
        <taxon>Ostreococcus</taxon>
    </lineage>
</organism>
<dbReference type="InterPro" id="IPR036291">
    <property type="entry name" value="NAD(P)-bd_dom_sf"/>
</dbReference>
<dbReference type="FunFam" id="3.40.50.720:FF:000203">
    <property type="entry name" value="D-3-phosphoglycerate dehydrogenase (SerA)"/>
    <property type="match status" value="1"/>
</dbReference>
<dbReference type="PANTHER" id="PTHR43761">
    <property type="entry name" value="D-ISOMER SPECIFIC 2-HYDROXYACID DEHYDROGENASE FAMILY PROTEIN (AFU_ORTHOLOGUE AFUA_1G13630)"/>
    <property type="match status" value="1"/>
</dbReference>
<accession>A0A7S1ENF0</accession>
<proteinExistence type="inferred from homology"/>
<dbReference type="SUPFAM" id="SSF52283">
    <property type="entry name" value="Formate/glycerate dehydrogenase catalytic domain-like"/>
    <property type="match status" value="1"/>
</dbReference>
<dbReference type="AlphaFoldDB" id="A0A7S1ENF0"/>
<dbReference type="InterPro" id="IPR006140">
    <property type="entry name" value="D-isomer_DH_NAD-bd"/>
</dbReference>
<keyword evidence="3" id="KW-0520">NAD</keyword>
<evidence type="ECO:0000256" key="1">
    <source>
        <dbReference type="ARBA" id="ARBA00005854"/>
    </source>
</evidence>
<dbReference type="InterPro" id="IPR050418">
    <property type="entry name" value="D-iso_2-hydroxyacid_DH_PdxB"/>
</dbReference>
<dbReference type="PROSITE" id="PS00671">
    <property type="entry name" value="D_2_HYDROXYACID_DH_3"/>
    <property type="match status" value="1"/>
</dbReference>
<dbReference type="SUPFAM" id="SSF51735">
    <property type="entry name" value="NAD(P)-binding Rossmann-fold domains"/>
    <property type="match status" value="1"/>
</dbReference>
<keyword evidence="2" id="KW-0560">Oxidoreductase</keyword>
<protein>
    <recommendedName>
        <fullName evidence="4">D-isomer specific 2-hydroxyacid dehydrogenase NAD-binding domain-containing protein</fullName>
    </recommendedName>
</protein>
<reference evidence="5" key="1">
    <citation type="submission" date="2021-01" db="EMBL/GenBank/DDBJ databases">
        <authorList>
            <person name="Corre E."/>
            <person name="Pelletier E."/>
            <person name="Niang G."/>
            <person name="Scheremetjew M."/>
            <person name="Finn R."/>
            <person name="Kale V."/>
            <person name="Holt S."/>
            <person name="Cochrane G."/>
            <person name="Meng A."/>
            <person name="Brown T."/>
            <person name="Cohen L."/>
        </authorList>
    </citation>
    <scope>NUCLEOTIDE SEQUENCE</scope>
    <source>
        <strain evidence="5">Clade-D-RCC1621</strain>
    </source>
</reference>
<sequence>MTPGAGRPLARACVVNARRLNFDNALCFDGVIDALRAGAAPVLPSSGGAHRVQGDDDAVLKHYDDASPSTDAIAERAKGFDVIITKEVPVDVERLPSSVKLVCEAGTGYNNIDVAKAAARGITVCNVPTYSSSAVAQLVITFVLSLSVGLVEQHRALGRGDRSHFIGFEGLAKYSMCETEQKVIGLVGGTGAIGQQVARLANALGMKVLVWSRSATTTDEWDAVSLDELLSRSDFVSIHCPLNEHTRGLIDASAMAKMKPTARIINTARGAVINESDLIHALQNNIIAGAALDVQEREPPQEDSPLYTMPQVYLTPHIGWKRL</sequence>
<dbReference type="Pfam" id="PF02826">
    <property type="entry name" value="2-Hacid_dh_C"/>
    <property type="match status" value="1"/>
</dbReference>
<evidence type="ECO:0000256" key="2">
    <source>
        <dbReference type="ARBA" id="ARBA00023002"/>
    </source>
</evidence>
<dbReference type="InterPro" id="IPR029753">
    <property type="entry name" value="D-isomer_DH_CS"/>
</dbReference>